<evidence type="ECO:0000313" key="3">
    <source>
        <dbReference type="EMBL" id="CAH1118140.1"/>
    </source>
</evidence>
<gene>
    <name evidence="3" type="ORF">PHAECO_LOCUS2646</name>
</gene>
<accession>A0A9P0DII6</accession>
<organism evidence="3 4">
    <name type="scientific">Phaedon cochleariae</name>
    <name type="common">Mustard beetle</name>
    <dbReference type="NCBI Taxonomy" id="80249"/>
    <lineage>
        <taxon>Eukaryota</taxon>
        <taxon>Metazoa</taxon>
        <taxon>Ecdysozoa</taxon>
        <taxon>Arthropoda</taxon>
        <taxon>Hexapoda</taxon>
        <taxon>Insecta</taxon>
        <taxon>Pterygota</taxon>
        <taxon>Neoptera</taxon>
        <taxon>Endopterygota</taxon>
        <taxon>Coleoptera</taxon>
        <taxon>Polyphaga</taxon>
        <taxon>Cucujiformia</taxon>
        <taxon>Chrysomeloidea</taxon>
        <taxon>Chrysomelidae</taxon>
        <taxon>Chrysomelinae</taxon>
        <taxon>Chrysomelini</taxon>
        <taxon>Phaedon</taxon>
    </lineage>
</organism>
<evidence type="ECO:0000256" key="2">
    <source>
        <dbReference type="SAM" id="MobiDB-lite"/>
    </source>
</evidence>
<evidence type="ECO:0000256" key="1">
    <source>
        <dbReference type="SAM" id="Coils"/>
    </source>
</evidence>
<dbReference type="Gene3D" id="1.20.5.170">
    <property type="match status" value="1"/>
</dbReference>
<keyword evidence="4" id="KW-1185">Reference proteome</keyword>
<feature type="region of interest" description="Disordered" evidence="2">
    <location>
        <begin position="215"/>
        <end position="250"/>
    </location>
</feature>
<dbReference type="EMBL" id="OU896717">
    <property type="protein sequence ID" value="CAH1118140.1"/>
    <property type="molecule type" value="Genomic_DNA"/>
</dbReference>
<feature type="compositionally biased region" description="Low complexity" evidence="2">
    <location>
        <begin position="237"/>
        <end position="250"/>
    </location>
</feature>
<dbReference type="OrthoDB" id="6777367at2759"/>
<reference evidence="3" key="1">
    <citation type="submission" date="2022-01" db="EMBL/GenBank/DDBJ databases">
        <authorList>
            <person name="King R."/>
        </authorList>
    </citation>
    <scope>NUCLEOTIDE SEQUENCE</scope>
</reference>
<evidence type="ECO:0000313" key="4">
    <source>
        <dbReference type="Proteomes" id="UP001153737"/>
    </source>
</evidence>
<feature type="coiled-coil region" evidence="1">
    <location>
        <begin position="25"/>
        <end position="66"/>
    </location>
</feature>
<name>A0A9P0DII6_PHACE</name>
<dbReference type="Proteomes" id="UP001153737">
    <property type="component" value="Chromosome 11"/>
</dbReference>
<protein>
    <recommendedName>
        <fullName evidence="5">Endonuclease-reverse transcriptase</fullName>
    </recommendedName>
</protein>
<dbReference type="AlphaFoldDB" id="A0A9P0DII6"/>
<proteinExistence type="predicted"/>
<dbReference type="Gene3D" id="3.30.70.1820">
    <property type="entry name" value="L1 transposable element, RRM domain"/>
    <property type="match status" value="1"/>
</dbReference>
<keyword evidence="1" id="KW-0175">Coiled coil</keyword>
<reference evidence="3" key="2">
    <citation type="submission" date="2022-10" db="EMBL/GenBank/DDBJ databases">
        <authorList>
            <consortium name="ENA_rothamsted_submissions"/>
            <consortium name="culmorum"/>
            <person name="King R."/>
        </authorList>
    </citation>
    <scope>NUCLEOTIDE SEQUENCE</scope>
</reference>
<sequence length="250" mass="29178">MKSNDEIYALLITLVQSHEDIKHELTQIKNKVSNIQTTVEKLETKVTQIEKENHHLKTRIDWLEKRDKKYSVVLYGLEGPEKDTLSLTVSKIQSLGVDFQKFEIRDAYRIGEKKDGRNRPVVVELLGFQLKTEILNRSRTSDQLKKEGIYITSDYTKQEYQKRKLLHGKLKEIRNTGATAKKSRRGVEVNGIEYTFEEFEKFNLQLLKKIENTGELNKIENKKRKDREEEGPFTQISKSTRSSSKKTTSN</sequence>
<evidence type="ECO:0008006" key="5">
    <source>
        <dbReference type="Google" id="ProtNLM"/>
    </source>
</evidence>